<evidence type="ECO:0000256" key="13">
    <source>
        <dbReference type="ARBA" id="ARBA00042156"/>
    </source>
</evidence>
<dbReference type="EMBL" id="JAQLKE010000002">
    <property type="protein sequence ID" value="MDB7082532.1"/>
    <property type="molecule type" value="Genomic_DNA"/>
</dbReference>
<evidence type="ECO:0000313" key="14">
    <source>
        <dbReference type="EMBL" id="MDB7082532.1"/>
    </source>
</evidence>
<evidence type="ECO:0000256" key="7">
    <source>
        <dbReference type="ARBA" id="ARBA00022840"/>
    </source>
</evidence>
<dbReference type="AlphaFoldDB" id="A0A3E3EG07"/>
<dbReference type="Proteomes" id="UP001211987">
    <property type="component" value="Unassembled WGS sequence"/>
</dbReference>
<evidence type="ECO:0000256" key="4">
    <source>
        <dbReference type="ARBA" id="ARBA00022741"/>
    </source>
</evidence>
<evidence type="ECO:0000313" key="15">
    <source>
        <dbReference type="EMBL" id="RGD86845.1"/>
    </source>
</evidence>
<sequence length="62" mass="6928">MTIEEVLDFFDNAKITKKLQQLVDVGLSYMTLGQSLTALSGGEIQRIKLAQALNKKGNIYIR</sequence>
<keyword evidence="5" id="KW-0227">DNA damage</keyword>
<reference evidence="14" key="2">
    <citation type="submission" date="2023-01" db="EMBL/GenBank/DDBJ databases">
        <title>Human gut microbiome strain richness.</title>
        <authorList>
            <person name="Chen-Liaw A."/>
        </authorList>
    </citation>
    <scope>NUCLEOTIDE SEQUENCE</scope>
    <source>
        <strain evidence="14">1001217st2_G6_1001217B_191108</strain>
    </source>
</reference>
<evidence type="ECO:0000256" key="12">
    <source>
        <dbReference type="ARBA" id="ARBA00039316"/>
    </source>
</evidence>
<evidence type="ECO:0000256" key="9">
    <source>
        <dbReference type="ARBA" id="ARBA00023125"/>
    </source>
</evidence>
<dbReference type="InterPro" id="IPR027417">
    <property type="entry name" value="P-loop_NTPase"/>
</dbReference>
<keyword evidence="4" id="KW-0547">Nucleotide-binding</keyword>
<organism evidence="15 16">
    <name type="scientific">Thomasclavelia ramosa</name>
    <dbReference type="NCBI Taxonomy" id="1547"/>
    <lineage>
        <taxon>Bacteria</taxon>
        <taxon>Bacillati</taxon>
        <taxon>Bacillota</taxon>
        <taxon>Erysipelotrichia</taxon>
        <taxon>Erysipelotrichales</taxon>
        <taxon>Coprobacillaceae</taxon>
        <taxon>Thomasclavelia</taxon>
    </lineage>
</organism>
<evidence type="ECO:0000256" key="5">
    <source>
        <dbReference type="ARBA" id="ARBA00022763"/>
    </source>
</evidence>
<comment type="caution">
    <text evidence="15">The sequence shown here is derived from an EMBL/GenBank/DDBJ whole genome shotgun (WGS) entry which is preliminary data.</text>
</comment>
<keyword evidence="10" id="KW-0234">DNA repair</keyword>
<dbReference type="GO" id="GO:0005524">
    <property type="term" value="F:ATP binding"/>
    <property type="evidence" value="ECO:0007669"/>
    <property type="project" value="UniProtKB-KW"/>
</dbReference>
<evidence type="ECO:0000256" key="6">
    <source>
        <dbReference type="ARBA" id="ARBA00022769"/>
    </source>
</evidence>
<reference evidence="15 16" key="1">
    <citation type="submission" date="2018-08" db="EMBL/GenBank/DDBJ databases">
        <title>A genome reference for cultivated species of the human gut microbiota.</title>
        <authorList>
            <person name="Zou Y."/>
            <person name="Xue W."/>
            <person name="Luo G."/>
        </authorList>
    </citation>
    <scope>NUCLEOTIDE SEQUENCE [LARGE SCALE GENOMIC DNA]</scope>
    <source>
        <strain evidence="15 16">OM06-4</strain>
    </source>
</reference>
<dbReference type="Proteomes" id="UP000261032">
    <property type="component" value="Unassembled WGS sequence"/>
</dbReference>
<comment type="similarity">
    <text evidence="11">Belongs to the ABC transporter superfamily. UvrA family.</text>
</comment>
<dbReference type="GO" id="GO:0006281">
    <property type="term" value="P:DNA repair"/>
    <property type="evidence" value="ECO:0007669"/>
    <property type="project" value="UniProtKB-KW"/>
</dbReference>
<dbReference type="GO" id="GO:0005737">
    <property type="term" value="C:cytoplasm"/>
    <property type="evidence" value="ECO:0007669"/>
    <property type="project" value="UniProtKB-SubCell"/>
</dbReference>
<evidence type="ECO:0000256" key="1">
    <source>
        <dbReference type="ARBA" id="ARBA00004496"/>
    </source>
</evidence>
<protein>
    <recommendedName>
        <fullName evidence="12">UvrABC system protein A</fullName>
    </recommendedName>
    <alternativeName>
        <fullName evidence="13">Excinuclease ABC subunit A</fullName>
    </alternativeName>
</protein>
<gene>
    <name evidence="15" type="ORF">DXB93_03255</name>
    <name evidence="14" type="ORF">PM738_01855</name>
</gene>
<dbReference type="RefSeq" id="WP_003535017.1">
    <property type="nucleotide sequence ID" value="NZ_CAACVM010000013.1"/>
</dbReference>
<keyword evidence="3" id="KW-0677">Repeat</keyword>
<keyword evidence="8" id="KW-0267">Excision nuclease</keyword>
<evidence type="ECO:0000256" key="10">
    <source>
        <dbReference type="ARBA" id="ARBA00023204"/>
    </source>
</evidence>
<keyword evidence="7 15" id="KW-0067">ATP-binding</keyword>
<evidence type="ECO:0000313" key="16">
    <source>
        <dbReference type="Proteomes" id="UP000261032"/>
    </source>
</evidence>
<evidence type="ECO:0000256" key="8">
    <source>
        <dbReference type="ARBA" id="ARBA00022881"/>
    </source>
</evidence>
<dbReference type="GO" id="GO:0003677">
    <property type="term" value="F:DNA binding"/>
    <property type="evidence" value="ECO:0007669"/>
    <property type="project" value="UniProtKB-KW"/>
</dbReference>
<accession>A0A3E3EG07</accession>
<evidence type="ECO:0000256" key="3">
    <source>
        <dbReference type="ARBA" id="ARBA00022737"/>
    </source>
</evidence>
<proteinExistence type="inferred from homology"/>
<dbReference type="SUPFAM" id="SSF52540">
    <property type="entry name" value="P-loop containing nucleoside triphosphate hydrolases"/>
    <property type="match status" value="1"/>
</dbReference>
<dbReference type="PANTHER" id="PTHR43152:SF3">
    <property type="entry name" value="UVRABC SYSTEM PROTEIN A"/>
    <property type="match status" value="1"/>
</dbReference>
<keyword evidence="9" id="KW-0238">DNA-binding</keyword>
<evidence type="ECO:0000256" key="2">
    <source>
        <dbReference type="ARBA" id="ARBA00022490"/>
    </source>
</evidence>
<comment type="subcellular location">
    <subcellularLocation>
        <location evidence="1">Cytoplasm</location>
    </subcellularLocation>
</comment>
<name>A0A3E3EG07_9FIRM</name>
<keyword evidence="6" id="KW-0228">DNA excision</keyword>
<evidence type="ECO:0000256" key="11">
    <source>
        <dbReference type="ARBA" id="ARBA00038000"/>
    </source>
</evidence>
<dbReference type="EMBL" id="QUSL01000003">
    <property type="protein sequence ID" value="RGD86845.1"/>
    <property type="molecule type" value="Genomic_DNA"/>
</dbReference>
<dbReference type="PANTHER" id="PTHR43152">
    <property type="entry name" value="UVRABC SYSTEM PROTEIN A"/>
    <property type="match status" value="1"/>
</dbReference>
<keyword evidence="2" id="KW-0963">Cytoplasm</keyword>
<dbReference type="GO" id="GO:0004518">
    <property type="term" value="F:nuclease activity"/>
    <property type="evidence" value="ECO:0007669"/>
    <property type="project" value="UniProtKB-KW"/>
</dbReference>
<dbReference type="Gene3D" id="1.20.1580.10">
    <property type="entry name" value="ABC transporter ATPase like domain"/>
    <property type="match status" value="1"/>
</dbReference>